<dbReference type="Pfam" id="PF08231">
    <property type="entry name" value="SYF2"/>
    <property type="match status" value="1"/>
</dbReference>
<evidence type="ECO:0000313" key="9">
    <source>
        <dbReference type="EMBL" id="WPK25960.1"/>
    </source>
</evidence>
<comment type="subunit">
    <text evidence="8">May be part of a spliceosome complex.</text>
</comment>
<comment type="subcellular location">
    <subcellularLocation>
        <location evidence="1 8">Nucleus</location>
    </subcellularLocation>
</comment>
<keyword evidence="6 8" id="KW-0508">mRNA splicing</keyword>
<dbReference type="EMBL" id="CP138897">
    <property type="protein sequence ID" value="WPK25960.1"/>
    <property type="molecule type" value="Genomic_DNA"/>
</dbReference>
<dbReference type="RefSeq" id="XP_062878342.1">
    <property type="nucleotide sequence ID" value="XM_063022272.1"/>
</dbReference>
<dbReference type="GO" id="GO:0000398">
    <property type="term" value="P:mRNA splicing, via spliceosome"/>
    <property type="evidence" value="ECO:0007669"/>
    <property type="project" value="UniProtKB-UniRule"/>
</dbReference>
<keyword evidence="5 8" id="KW-0747">Spliceosome</keyword>
<dbReference type="InterPro" id="IPR013260">
    <property type="entry name" value="mRNA_splic_SYF2"/>
</dbReference>
<comment type="similarity">
    <text evidence="2 8">Belongs to the SYF2 family.</text>
</comment>
<evidence type="ECO:0000256" key="4">
    <source>
        <dbReference type="ARBA" id="ARBA00022664"/>
    </source>
</evidence>
<evidence type="ECO:0000313" key="10">
    <source>
        <dbReference type="Proteomes" id="UP001338582"/>
    </source>
</evidence>
<evidence type="ECO:0000256" key="8">
    <source>
        <dbReference type="RuleBase" id="RU367148"/>
    </source>
</evidence>
<dbReference type="Proteomes" id="UP001338582">
    <property type="component" value="Chromosome 4"/>
</dbReference>
<accession>A0AAX4HBR0</accession>
<evidence type="ECO:0000256" key="1">
    <source>
        <dbReference type="ARBA" id="ARBA00004123"/>
    </source>
</evidence>
<sequence>MGRVEALELKLAELSKKKSIAQKALHLEAAKPPLPPISKEIEEKDPLDWTADEWKRKDQYQEHAKSTGYRNVGELAEATYKKEISKRQVDQERYEKVMQLNSDASSFDVFLAAEDLEAIAQGLREASERRQKRRKVDDAGLYMNDRNRQFNLKLDREYGKGKD</sequence>
<evidence type="ECO:0000256" key="2">
    <source>
        <dbReference type="ARBA" id="ARBA00010028"/>
    </source>
</evidence>
<evidence type="ECO:0000256" key="7">
    <source>
        <dbReference type="ARBA" id="ARBA00023242"/>
    </source>
</evidence>
<keyword evidence="7 8" id="KW-0539">Nucleus</keyword>
<dbReference type="GeneID" id="88174366"/>
<reference evidence="9 10" key="1">
    <citation type="submission" date="2023-10" db="EMBL/GenBank/DDBJ databases">
        <title>Draft Genome Sequence of Candida saopaulonensis from a very Premature Infant with Sepsis.</title>
        <authorList>
            <person name="Ning Y."/>
            <person name="Dai R."/>
            <person name="Xiao M."/>
            <person name="Xu Y."/>
            <person name="Yan Q."/>
            <person name="Zhang L."/>
        </authorList>
    </citation>
    <scope>NUCLEOTIDE SEQUENCE [LARGE SCALE GENOMIC DNA]</scope>
    <source>
        <strain evidence="9 10">19XY460</strain>
    </source>
</reference>
<protein>
    <recommendedName>
        <fullName evidence="3 8">Pre-mRNA-splicing factor SYF2</fullName>
    </recommendedName>
</protein>
<evidence type="ECO:0000256" key="3">
    <source>
        <dbReference type="ARBA" id="ARBA00014745"/>
    </source>
</evidence>
<gene>
    <name evidence="9" type="ORF">PUMCH_003302</name>
</gene>
<dbReference type="AlphaFoldDB" id="A0AAX4HBR0"/>
<evidence type="ECO:0000256" key="6">
    <source>
        <dbReference type="ARBA" id="ARBA00023187"/>
    </source>
</evidence>
<keyword evidence="4 8" id="KW-0507">mRNA processing</keyword>
<dbReference type="KEGG" id="asau:88174366"/>
<proteinExistence type="inferred from homology"/>
<name>A0AAX4HBR0_9ASCO</name>
<evidence type="ECO:0000256" key="5">
    <source>
        <dbReference type="ARBA" id="ARBA00022728"/>
    </source>
</evidence>
<comment type="function">
    <text evidence="8">Involved in pre-mRNA splicing.</text>
</comment>
<dbReference type="GO" id="GO:0005681">
    <property type="term" value="C:spliceosomal complex"/>
    <property type="evidence" value="ECO:0007669"/>
    <property type="project" value="UniProtKB-KW"/>
</dbReference>
<keyword evidence="10" id="KW-1185">Reference proteome</keyword>
<organism evidence="9 10">
    <name type="scientific">Australozyma saopauloensis</name>
    <dbReference type="NCBI Taxonomy" id="291208"/>
    <lineage>
        <taxon>Eukaryota</taxon>
        <taxon>Fungi</taxon>
        <taxon>Dikarya</taxon>
        <taxon>Ascomycota</taxon>
        <taxon>Saccharomycotina</taxon>
        <taxon>Pichiomycetes</taxon>
        <taxon>Metschnikowiaceae</taxon>
        <taxon>Australozyma</taxon>
    </lineage>
</organism>